<sequence length="828" mass="94377">MKHLLRHGVVFVFYGLITCLLFFPLLAHLSTHLLDAASGDPLLQVWVTQWTIHKLTTSISHYFNANIFYPYPNTFAFHDHMIGLGLLGLPLQLAGQNPILTFNLLLLLSFAFSAFSIYLLTYELCKHRYAAFFAGTIFGFLPYRMAHLDHLNLLSIYWLPLSILFLTRVILARAASFRSLTRPITLFWLCYLLQALTSFNYLFMTTIVIAIYGLSLLAWEWEFDAVIFQRALRRDLLPFFFGGCLAMVVLLPLTFPYLKANRDMGFERTTEEIAGLSATSPNYLAAPENNLLYGNVTKYFRSTSSPYPKEQMLFPGLIPLLLAALTFPLCWKKRAAADAPPRGVLRSLWLLMGCAFIMSLGPSVVLFGRSVSLPYAYLYDYLPGFKSMRVPARFGLIVAFCIAMLAAFAIVRIEQHVKSRFRRRGFAILCGTGLFIGLLLEYWPSHLALTPYPGTIERIPPVYTWLRQQPDDLRIIELPMNSPKNQFESLYYSTFHWKRMVNGRSAFIPDGISRLFDEMRQFPSPRALAALQSLKVDTVILHTDERQQPFPDVIPNEMALVEQFGQDMVFRIAEVAGAPRWQVAYRLPATLQAHDTYRIGMALMPASAQPMSPLPLEQMNLELTWKMRGQIVRQERHSVSLPFLFEHGKSETLPFRLTTPEALGQYEVSLRLSDQRFEPTTFITPITLVQDAPDSRSPQQLQADVLRVEYQSVWPAGKPFPVKVEARNSGDTLWRARILNRRQPAGEVRLAVRNWHDLASQQSFGQTANINLDARGLLPYDVVPGDTVVVTLNIPTPPIPGRYRVECDFVSEAVRWFDLPFSFEVTLE</sequence>
<feature type="transmembrane region" description="Helical" evidence="1">
    <location>
        <begin position="183"/>
        <end position="203"/>
    </location>
</feature>
<accession>A0A0S6VV67</accession>
<keyword evidence="1" id="KW-1133">Transmembrane helix</keyword>
<feature type="transmembrane region" description="Helical" evidence="1">
    <location>
        <begin position="312"/>
        <end position="331"/>
    </location>
</feature>
<evidence type="ECO:0000313" key="2">
    <source>
        <dbReference type="EMBL" id="GAK49091.1"/>
    </source>
</evidence>
<dbReference type="HOGENOM" id="CLU_333624_0_0_0"/>
<keyword evidence="1" id="KW-0812">Transmembrane</keyword>
<dbReference type="STRING" id="1499966.U14_00309"/>
<evidence type="ECO:0000313" key="3">
    <source>
        <dbReference type="Proteomes" id="UP000030700"/>
    </source>
</evidence>
<evidence type="ECO:0000256" key="1">
    <source>
        <dbReference type="SAM" id="Phobius"/>
    </source>
</evidence>
<feature type="transmembrane region" description="Helical" evidence="1">
    <location>
        <begin position="343"/>
        <end position="370"/>
    </location>
</feature>
<keyword evidence="3" id="KW-1185">Reference proteome</keyword>
<reference evidence="2" key="1">
    <citation type="journal article" date="2015" name="PeerJ">
        <title>First genomic representation of candidate bacterial phylum KSB3 points to enhanced environmental sensing as a trigger of wastewater bulking.</title>
        <authorList>
            <person name="Sekiguchi Y."/>
            <person name="Ohashi A."/>
            <person name="Parks D.H."/>
            <person name="Yamauchi T."/>
            <person name="Tyson G.W."/>
            <person name="Hugenholtz P."/>
        </authorList>
    </citation>
    <scope>NUCLEOTIDE SEQUENCE [LARGE SCALE GENOMIC DNA]</scope>
</reference>
<feature type="transmembrane region" description="Helical" evidence="1">
    <location>
        <begin position="99"/>
        <end position="122"/>
    </location>
</feature>
<dbReference type="Proteomes" id="UP000030700">
    <property type="component" value="Unassembled WGS sequence"/>
</dbReference>
<feature type="transmembrane region" description="Helical" evidence="1">
    <location>
        <begin position="239"/>
        <end position="258"/>
    </location>
</feature>
<dbReference type="EMBL" id="DF820455">
    <property type="protein sequence ID" value="GAK49091.1"/>
    <property type="molecule type" value="Genomic_DNA"/>
</dbReference>
<proteinExistence type="predicted"/>
<feature type="transmembrane region" description="Helical" evidence="1">
    <location>
        <begin position="7"/>
        <end position="27"/>
    </location>
</feature>
<feature type="transmembrane region" description="Helical" evidence="1">
    <location>
        <begin position="151"/>
        <end position="171"/>
    </location>
</feature>
<protein>
    <submittedName>
        <fullName evidence="2">Uncharacterized protein</fullName>
    </submittedName>
</protein>
<gene>
    <name evidence="2" type="ORF">U14_00309</name>
</gene>
<feature type="transmembrane region" description="Helical" evidence="1">
    <location>
        <begin position="129"/>
        <end position="145"/>
    </location>
</feature>
<keyword evidence="1" id="KW-0472">Membrane</keyword>
<name>A0A0S6VV67_9BACT</name>
<organism evidence="2">
    <name type="scientific">Candidatus Moduliflexus flocculans</name>
    <dbReference type="NCBI Taxonomy" id="1499966"/>
    <lineage>
        <taxon>Bacteria</taxon>
        <taxon>Candidatus Moduliflexota</taxon>
        <taxon>Candidatus Moduliflexia</taxon>
        <taxon>Candidatus Moduliflexales</taxon>
        <taxon>Candidatus Moduliflexaceae</taxon>
    </lineage>
</organism>
<feature type="transmembrane region" description="Helical" evidence="1">
    <location>
        <begin position="425"/>
        <end position="443"/>
    </location>
</feature>
<feature type="transmembrane region" description="Helical" evidence="1">
    <location>
        <begin position="209"/>
        <end position="227"/>
    </location>
</feature>
<dbReference type="InterPro" id="IPR013783">
    <property type="entry name" value="Ig-like_fold"/>
</dbReference>
<dbReference type="AlphaFoldDB" id="A0A0S6VV67"/>
<feature type="transmembrane region" description="Helical" evidence="1">
    <location>
        <begin position="390"/>
        <end position="413"/>
    </location>
</feature>
<dbReference type="Gene3D" id="2.60.40.10">
    <property type="entry name" value="Immunoglobulins"/>
    <property type="match status" value="1"/>
</dbReference>